<dbReference type="GO" id="GO:0008168">
    <property type="term" value="F:methyltransferase activity"/>
    <property type="evidence" value="ECO:0007669"/>
    <property type="project" value="UniProtKB-KW"/>
</dbReference>
<dbReference type="GO" id="GO:0032259">
    <property type="term" value="P:methylation"/>
    <property type="evidence" value="ECO:0007669"/>
    <property type="project" value="UniProtKB-KW"/>
</dbReference>
<gene>
    <name evidence="1" type="ORF">I545_5991</name>
</gene>
<evidence type="ECO:0000313" key="2">
    <source>
        <dbReference type="Proteomes" id="UP000020561"/>
    </source>
</evidence>
<name>X7YRL5_MYCKA</name>
<reference evidence="1 2" key="1">
    <citation type="submission" date="2013-12" db="EMBL/GenBank/DDBJ databases">
        <authorList>
            <person name="Brown-Elliot B."/>
            <person name="Wallace R."/>
            <person name="Lenaerts A."/>
            <person name="Ordway D."/>
            <person name="DeGroote M.A."/>
            <person name="Parker T."/>
            <person name="Sizemore C."/>
            <person name="Tallon L.J."/>
            <person name="Sadzewicz L.K."/>
            <person name="Sengamalay N."/>
            <person name="Fraser C.M."/>
            <person name="Hine E."/>
            <person name="Shefchek K.A."/>
            <person name="Das S.P."/>
            <person name="Tettelin H."/>
        </authorList>
    </citation>
    <scope>NUCLEOTIDE SEQUENCE [LARGE SCALE GENOMIC DNA]</scope>
    <source>
        <strain evidence="1 2">662</strain>
    </source>
</reference>
<organism evidence="1 2">
    <name type="scientific">Mycobacterium kansasii 662</name>
    <dbReference type="NCBI Taxonomy" id="1299326"/>
    <lineage>
        <taxon>Bacteria</taxon>
        <taxon>Bacillati</taxon>
        <taxon>Actinomycetota</taxon>
        <taxon>Actinomycetes</taxon>
        <taxon>Mycobacteriales</taxon>
        <taxon>Mycobacteriaceae</taxon>
        <taxon>Mycobacterium</taxon>
    </lineage>
</organism>
<keyword evidence="1" id="KW-0489">Methyltransferase</keyword>
<comment type="caution">
    <text evidence="1">The sequence shown here is derived from an EMBL/GenBank/DDBJ whole genome shotgun (WGS) entry which is preliminary data.</text>
</comment>
<evidence type="ECO:0000313" key="1">
    <source>
        <dbReference type="EMBL" id="EUA09739.1"/>
    </source>
</evidence>
<keyword evidence="1" id="KW-0808">Transferase</keyword>
<proteinExistence type="predicted"/>
<dbReference type="Proteomes" id="UP000020561">
    <property type="component" value="Unassembled WGS sequence"/>
</dbReference>
<dbReference type="AlphaFoldDB" id="X7YRL5"/>
<protein>
    <submittedName>
        <fullName evidence="1">Putative dNA (Cytosine-5-)-methyltransferase</fullName>
    </submittedName>
</protein>
<dbReference type="EMBL" id="JAOA01000013">
    <property type="protein sequence ID" value="EUA09739.1"/>
    <property type="molecule type" value="Genomic_DNA"/>
</dbReference>
<accession>X7YRL5</accession>
<sequence length="96" mass="10839">MWNLAVEQFRYRERRERGTTGRCAPGPAARQKQLAQARQEFEWLRGGSSSVQQQALRDFDRAAQACFEGNAKADVAQTRPVRGLLRPRHQGCGAQP</sequence>